<keyword evidence="3" id="KW-1185">Reference proteome</keyword>
<proteinExistence type="predicted"/>
<dbReference type="Proteomes" id="UP001152622">
    <property type="component" value="Chromosome 18"/>
</dbReference>
<sequence>MKKLSGLELSGGVDSPHPPDAAAPLSKRAPLWGAKSARPAELPSSAFSAGPLCARAPLERAPLLSCLLCEDRAQRSVESLLRSLCRVVDGEESGDGPGQRCCGRGFGGGVRARSATPLKQPRCSVGGAKPFLAGL</sequence>
<reference evidence="2" key="1">
    <citation type="journal article" date="2023" name="Science">
        <title>Genome structures resolve the early diversification of teleost fishes.</title>
        <authorList>
            <person name="Parey E."/>
            <person name="Louis A."/>
            <person name="Montfort J."/>
            <person name="Bouchez O."/>
            <person name="Roques C."/>
            <person name="Iampietro C."/>
            <person name="Lluch J."/>
            <person name="Castinel A."/>
            <person name="Donnadieu C."/>
            <person name="Desvignes T."/>
            <person name="Floi Bucao C."/>
            <person name="Jouanno E."/>
            <person name="Wen M."/>
            <person name="Mejri S."/>
            <person name="Dirks R."/>
            <person name="Jansen H."/>
            <person name="Henkel C."/>
            <person name="Chen W.J."/>
            <person name="Zahm M."/>
            <person name="Cabau C."/>
            <person name="Klopp C."/>
            <person name="Thompson A.W."/>
            <person name="Robinson-Rechavi M."/>
            <person name="Braasch I."/>
            <person name="Lecointre G."/>
            <person name="Bobe J."/>
            <person name="Postlethwait J.H."/>
            <person name="Berthelot C."/>
            <person name="Roest Crollius H."/>
            <person name="Guiguen Y."/>
        </authorList>
    </citation>
    <scope>NUCLEOTIDE SEQUENCE</scope>
    <source>
        <strain evidence="2">WJC10195</strain>
    </source>
</reference>
<organism evidence="2 3">
    <name type="scientific">Synaphobranchus kaupii</name>
    <name type="common">Kaup's arrowtooth eel</name>
    <dbReference type="NCBI Taxonomy" id="118154"/>
    <lineage>
        <taxon>Eukaryota</taxon>
        <taxon>Metazoa</taxon>
        <taxon>Chordata</taxon>
        <taxon>Craniata</taxon>
        <taxon>Vertebrata</taxon>
        <taxon>Euteleostomi</taxon>
        <taxon>Actinopterygii</taxon>
        <taxon>Neopterygii</taxon>
        <taxon>Teleostei</taxon>
        <taxon>Anguilliformes</taxon>
        <taxon>Synaphobranchidae</taxon>
        <taxon>Synaphobranchus</taxon>
    </lineage>
</organism>
<comment type="caution">
    <text evidence="2">The sequence shown here is derived from an EMBL/GenBank/DDBJ whole genome shotgun (WGS) entry which is preliminary data.</text>
</comment>
<dbReference type="AlphaFoldDB" id="A0A9Q1EGT6"/>
<dbReference type="EMBL" id="JAINUF010000018">
    <property type="protein sequence ID" value="KAJ8338532.1"/>
    <property type="molecule type" value="Genomic_DNA"/>
</dbReference>
<protein>
    <submittedName>
        <fullName evidence="2">Uncharacterized protein</fullName>
    </submittedName>
</protein>
<name>A0A9Q1EGT6_SYNKA</name>
<evidence type="ECO:0000313" key="2">
    <source>
        <dbReference type="EMBL" id="KAJ8338532.1"/>
    </source>
</evidence>
<gene>
    <name evidence="2" type="ORF">SKAU_G00374980</name>
</gene>
<evidence type="ECO:0000256" key="1">
    <source>
        <dbReference type="SAM" id="MobiDB-lite"/>
    </source>
</evidence>
<feature type="region of interest" description="Disordered" evidence="1">
    <location>
        <begin position="1"/>
        <end position="28"/>
    </location>
</feature>
<evidence type="ECO:0000313" key="3">
    <source>
        <dbReference type="Proteomes" id="UP001152622"/>
    </source>
</evidence>
<accession>A0A9Q1EGT6</accession>